<reference evidence="2" key="2">
    <citation type="submission" date="2021-09" db="EMBL/GenBank/DDBJ databases">
        <authorList>
            <person name="Gilroy R."/>
        </authorList>
    </citation>
    <scope>NUCLEOTIDE SEQUENCE</scope>
    <source>
        <strain evidence="2">ChiSjej2B20-17149</strain>
    </source>
</reference>
<dbReference type="Proteomes" id="UP000752172">
    <property type="component" value="Unassembled WGS sequence"/>
</dbReference>
<feature type="compositionally biased region" description="Polar residues" evidence="1">
    <location>
        <begin position="66"/>
        <end position="78"/>
    </location>
</feature>
<evidence type="ECO:0000256" key="1">
    <source>
        <dbReference type="SAM" id="MobiDB-lite"/>
    </source>
</evidence>
<sequence length="102" mass="11006">MKTGPLAEKAKIDAGNLATLSNDYLILKIFNLSNPIVVNKASCQTPAVPVAMGDDYQLKDFEKSRSSTAHWTPPTRSMPSAPLAPISRSPCRRRITACPPAP</sequence>
<reference evidence="2" key="1">
    <citation type="journal article" date="2021" name="PeerJ">
        <title>Extensive microbial diversity within the chicken gut microbiome revealed by metagenomics and culture.</title>
        <authorList>
            <person name="Gilroy R."/>
            <person name="Ravi A."/>
            <person name="Getino M."/>
            <person name="Pursley I."/>
            <person name="Horton D.L."/>
            <person name="Alikhan N.F."/>
            <person name="Baker D."/>
            <person name="Gharbi K."/>
            <person name="Hall N."/>
            <person name="Watson M."/>
            <person name="Adriaenssens E.M."/>
            <person name="Foster-Nyarko E."/>
            <person name="Jarju S."/>
            <person name="Secka A."/>
            <person name="Antonio M."/>
            <person name="Oren A."/>
            <person name="Chaudhuri R.R."/>
            <person name="La Ragione R."/>
            <person name="Hildebrand F."/>
            <person name="Pallen M.J."/>
        </authorList>
    </citation>
    <scope>NUCLEOTIDE SEQUENCE</scope>
    <source>
        <strain evidence="2">ChiSjej2B20-17149</strain>
    </source>
</reference>
<comment type="caution">
    <text evidence="2">The sequence shown here is derived from an EMBL/GenBank/DDBJ whole genome shotgun (WGS) entry which is preliminary data.</text>
</comment>
<name>A0A921TAV1_9PSED</name>
<organism evidence="2 3">
    <name type="scientific">Pseudomonas lactis</name>
    <dbReference type="NCBI Taxonomy" id="1615674"/>
    <lineage>
        <taxon>Bacteria</taxon>
        <taxon>Pseudomonadati</taxon>
        <taxon>Pseudomonadota</taxon>
        <taxon>Gammaproteobacteria</taxon>
        <taxon>Pseudomonadales</taxon>
        <taxon>Pseudomonadaceae</taxon>
        <taxon>Pseudomonas</taxon>
    </lineage>
</organism>
<feature type="region of interest" description="Disordered" evidence="1">
    <location>
        <begin position="64"/>
        <end position="88"/>
    </location>
</feature>
<gene>
    <name evidence="2" type="ORF">K8W20_26080</name>
</gene>
<dbReference type="AlphaFoldDB" id="A0A921TAV1"/>
<evidence type="ECO:0000313" key="2">
    <source>
        <dbReference type="EMBL" id="HJH22157.1"/>
    </source>
</evidence>
<accession>A0A921TAV1</accession>
<protein>
    <submittedName>
        <fullName evidence="2">Uncharacterized protein</fullName>
    </submittedName>
</protein>
<dbReference type="RefSeq" id="WP_171905482.1">
    <property type="nucleotide sequence ID" value="NZ_DYTS01000444.1"/>
</dbReference>
<dbReference type="EMBL" id="DYTS01000444">
    <property type="protein sequence ID" value="HJH22157.1"/>
    <property type="molecule type" value="Genomic_DNA"/>
</dbReference>
<evidence type="ECO:0000313" key="3">
    <source>
        <dbReference type="Proteomes" id="UP000752172"/>
    </source>
</evidence>
<proteinExistence type="predicted"/>